<dbReference type="AlphaFoldDB" id="A0A9P0AR60"/>
<dbReference type="EMBL" id="OV121132">
    <property type="protein sequence ID" value="CAH0545760.1"/>
    <property type="molecule type" value="Genomic_DNA"/>
</dbReference>
<dbReference type="OrthoDB" id="1532798at2759"/>
<dbReference type="Gene3D" id="3.40.50.1950">
    <property type="entry name" value="Flavin prenyltransferase-like"/>
    <property type="match status" value="1"/>
</dbReference>
<comment type="function">
    <text evidence="3">Catalyzes the decarboxylation of the cysteine moiety of 4-phosphopantothenoylcysteine to form 4'-phosphopantotheine and this reaction forms part of the biosynthesis of coenzyme A.</text>
</comment>
<sequence>MVNILIGVTGSVATIKLPTLVESFLQVKEPKINVRVVVTEHSRHFFKDSDIDVGVTIYNDKDEWAAWGGRGDPVLHIELAKWADLFLIAPLDANTLGKISSGLCDNLLTCTARAWDVSKPLIFCPAMNTKMYLHPLTSIQINNLKSWGYLEIPVIEKTLMCGDTGAGAMAEVPTIVEFVKNVLNK</sequence>
<proteinExistence type="inferred from homology"/>
<dbReference type="Pfam" id="PF02441">
    <property type="entry name" value="Flavoprotein"/>
    <property type="match status" value="1"/>
</dbReference>
<dbReference type="GO" id="GO:0004633">
    <property type="term" value="F:phosphopantothenoylcysteine decarboxylase activity"/>
    <property type="evidence" value="ECO:0007669"/>
    <property type="project" value="TreeGrafter"/>
</dbReference>
<keyword evidence="8" id="KW-1185">Reference proteome</keyword>
<organism evidence="7 8">
    <name type="scientific">Brassicogethes aeneus</name>
    <name type="common">Rape pollen beetle</name>
    <name type="synonym">Meligethes aeneus</name>
    <dbReference type="NCBI Taxonomy" id="1431903"/>
    <lineage>
        <taxon>Eukaryota</taxon>
        <taxon>Metazoa</taxon>
        <taxon>Ecdysozoa</taxon>
        <taxon>Arthropoda</taxon>
        <taxon>Hexapoda</taxon>
        <taxon>Insecta</taxon>
        <taxon>Pterygota</taxon>
        <taxon>Neoptera</taxon>
        <taxon>Endopterygota</taxon>
        <taxon>Coleoptera</taxon>
        <taxon>Polyphaga</taxon>
        <taxon>Cucujiformia</taxon>
        <taxon>Nitidulidae</taxon>
        <taxon>Meligethinae</taxon>
        <taxon>Brassicogethes</taxon>
    </lineage>
</organism>
<dbReference type="InterPro" id="IPR036551">
    <property type="entry name" value="Flavin_trans-like"/>
</dbReference>
<evidence type="ECO:0000313" key="7">
    <source>
        <dbReference type="EMBL" id="CAH0545760.1"/>
    </source>
</evidence>
<dbReference type="Proteomes" id="UP001154078">
    <property type="component" value="Chromosome 1"/>
</dbReference>
<dbReference type="FunFam" id="3.40.50.1950:FF:000004">
    <property type="entry name" value="Phosphopantothenoylcysteine decarboxylase"/>
    <property type="match status" value="1"/>
</dbReference>
<comment type="similarity">
    <text evidence="2">Belongs to the HFCD (homooligomeric flavin containing Cys decarboxylase) superfamily.</text>
</comment>
<evidence type="ECO:0000256" key="1">
    <source>
        <dbReference type="ARBA" id="ARBA00022993"/>
    </source>
</evidence>
<evidence type="ECO:0000256" key="3">
    <source>
        <dbReference type="ARBA" id="ARBA00056708"/>
    </source>
</evidence>
<keyword evidence="1" id="KW-0173">Coenzyme A biosynthesis</keyword>
<evidence type="ECO:0000313" key="8">
    <source>
        <dbReference type="Proteomes" id="UP001154078"/>
    </source>
</evidence>
<name>A0A9P0AR60_BRAAE</name>
<dbReference type="PANTHER" id="PTHR14359">
    <property type="entry name" value="HOMO-OLIGOMERIC FLAVIN CONTAINING CYS DECARBOXYLASE FAMILY"/>
    <property type="match status" value="1"/>
</dbReference>
<evidence type="ECO:0000256" key="5">
    <source>
        <dbReference type="ARBA" id="ARBA00082063"/>
    </source>
</evidence>
<accession>A0A9P0AR60</accession>
<dbReference type="PANTHER" id="PTHR14359:SF6">
    <property type="entry name" value="PHOSPHOPANTOTHENOYLCYSTEINE DECARBOXYLASE"/>
    <property type="match status" value="1"/>
</dbReference>
<gene>
    <name evidence="7" type="ORF">MELIAE_LOCUS90</name>
</gene>
<dbReference type="InterPro" id="IPR003382">
    <property type="entry name" value="Flavoprotein"/>
</dbReference>
<dbReference type="GO" id="GO:0015937">
    <property type="term" value="P:coenzyme A biosynthetic process"/>
    <property type="evidence" value="ECO:0007669"/>
    <property type="project" value="UniProtKB-KW"/>
</dbReference>
<dbReference type="SUPFAM" id="SSF52507">
    <property type="entry name" value="Homo-oligomeric flavin-containing Cys decarboxylases, HFCD"/>
    <property type="match status" value="1"/>
</dbReference>
<reference evidence="7" key="1">
    <citation type="submission" date="2021-12" db="EMBL/GenBank/DDBJ databases">
        <authorList>
            <person name="King R."/>
        </authorList>
    </citation>
    <scope>NUCLEOTIDE SEQUENCE</scope>
</reference>
<feature type="domain" description="Flavoprotein" evidence="6">
    <location>
        <begin position="3"/>
        <end position="181"/>
    </location>
</feature>
<evidence type="ECO:0000256" key="2">
    <source>
        <dbReference type="ARBA" id="ARBA00038350"/>
    </source>
</evidence>
<dbReference type="GO" id="GO:0071513">
    <property type="term" value="C:phosphopantothenoylcysteine decarboxylase complex"/>
    <property type="evidence" value="ECO:0007669"/>
    <property type="project" value="TreeGrafter"/>
</dbReference>
<protein>
    <recommendedName>
        <fullName evidence="4">Phosphopantothenoylcysteine decarboxylase</fullName>
    </recommendedName>
    <alternativeName>
        <fullName evidence="5">CoaC</fullName>
    </alternativeName>
</protein>
<evidence type="ECO:0000256" key="4">
    <source>
        <dbReference type="ARBA" id="ARBA00070201"/>
    </source>
</evidence>
<evidence type="ECO:0000259" key="6">
    <source>
        <dbReference type="Pfam" id="PF02441"/>
    </source>
</evidence>
<dbReference type="GO" id="GO:0010181">
    <property type="term" value="F:FMN binding"/>
    <property type="evidence" value="ECO:0007669"/>
    <property type="project" value="TreeGrafter"/>
</dbReference>